<name>A0A1X7UWF8_AMPQE</name>
<dbReference type="Gene3D" id="3.10.10.10">
    <property type="entry name" value="HIV Type 1 Reverse Transcriptase, subunit A, domain 1"/>
    <property type="match status" value="1"/>
</dbReference>
<dbReference type="eggNOG" id="KOG0017">
    <property type="taxonomic scope" value="Eukaryota"/>
</dbReference>
<dbReference type="InParanoid" id="A0A1X7UWF8"/>
<dbReference type="Gene3D" id="3.30.70.270">
    <property type="match status" value="1"/>
</dbReference>
<protein>
    <recommendedName>
        <fullName evidence="2">Reverse transcriptase domain-containing protein</fullName>
    </recommendedName>
</protein>
<evidence type="ECO:0008006" key="2">
    <source>
        <dbReference type="Google" id="ProtNLM"/>
    </source>
</evidence>
<dbReference type="PANTHER" id="PTHR24559">
    <property type="entry name" value="TRANSPOSON TY3-I GAG-POL POLYPROTEIN"/>
    <property type="match status" value="1"/>
</dbReference>
<dbReference type="AlphaFoldDB" id="A0A1X7UWF8"/>
<reference evidence="1" key="1">
    <citation type="submission" date="2017-05" db="UniProtKB">
        <authorList>
            <consortium name="EnsemblMetazoa"/>
        </authorList>
    </citation>
    <scope>IDENTIFICATION</scope>
</reference>
<dbReference type="InterPro" id="IPR043128">
    <property type="entry name" value="Rev_trsase/Diguanyl_cyclase"/>
</dbReference>
<proteinExistence type="predicted"/>
<organism evidence="1">
    <name type="scientific">Amphimedon queenslandica</name>
    <name type="common">Sponge</name>
    <dbReference type="NCBI Taxonomy" id="400682"/>
    <lineage>
        <taxon>Eukaryota</taxon>
        <taxon>Metazoa</taxon>
        <taxon>Porifera</taxon>
        <taxon>Demospongiae</taxon>
        <taxon>Heteroscleromorpha</taxon>
        <taxon>Haplosclerida</taxon>
        <taxon>Niphatidae</taxon>
        <taxon>Amphimedon</taxon>
    </lineage>
</organism>
<accession>A0A1X7UWF8</accession>
<dbReference type="SUPFAM" id="SSF56672">
    <property type="entry name" value="DNA/RNA polymerases"/>
    <property type="match status" value="1"/>
</dbReference>
<dbReference type="STRING" id="400682.A0A1X7UWF8"/>
<dbReference type="InterPro" id="IPR043502">
    <property type="entry name" value="DNA/RNA_pol_sf"/>
</dbReference>
<dbReference type="PANTHER" id="PTHR24559:SF444">
    <property type="entry name" value="REVERSE TRANSCRIPTASE DOMAIN-CONTAINING PROTEIN"/>
    <property type="match status" value="1"/>
</dbReference>
<evidence type="ECO:0000313" key="1">
    <source>
        <dbReference type="EnsemblMetazoa" id="Aqu2.1.31702_001"/>
    </source>
</evidence>
<dbReference type="InterPro" id="IPR053134">
    <property type="entry name" value="RNA-dir_DNA_polymerase"/>
</dbReference>
<sequence>MTLVLLNTASTLGQHHQYDNLQDGFLSINNRMLTSFFKKKDGSLQFCDDYHKVNEVTKKDVYPLPCIDETLDMLAGSVWFTALDLLSGYWQVESGGEGPGQDSFLYQRRFVSLQCHALWALQSPSYLSTSYGHAASWAAMGVVFCLH</sequence>
<dbReference type="EnsemblMetazoa" id="Aqu2.1.31702_001">
    <property type="protein sequence ID" value="Aqu2.1.31702_001"/>
    <property type="gene ID" value="Aqu2.1.31702"/>
</dbReference>